<evidence type="ECO:0000313" key="3">
    <source>
        <dbReference type="Proteomes" id="UP001231189"/>
    </source>
</evidence>
<sequence length="80" mass="8826">MPLPCWTKEKLQDAVGRSCVIDRLERQSLTWANTSCVYAWAWAANPDAIPTSNDFSVLDLPPEPRDLAPPQDGSPDTEGL</sequence>
<accession>A0AAD8U7I1</accession>
<reference evidence="2" key="1">
    <citation type="submission" date="2023-07" db="EMBL/GenBank/DDBJ databases">
        <title>A chromosome-level genome assembly of Lolium multiflorum.</title>
        <authorList>
            <person name="Chen Y."/>
            <person name="Copetti D."/>
            <person name="Kolliker R."/>
            <person name="Studer B."/>
        </authorList>
    </citation>
    <scope>NUCLEOTIDE SEQUENCE</scope>
    <source>
        <strain evidence="2">02402/16</strain>
        <tissue evidence="2">Leaf</tissue>
    </source>
</reference>
<feature type="region of interest" description="Disordered" evidence="1">
    <location>
        <begin position="54"/>
        <end position="80"/>
    </location>
</feature>
<dbReference type="AlphaFoldDB" id="A0AAD8U7I1"/>
<proteinExistence type="predicted"/>
<comment type="caution">
    <text evidence="2">The sequence shown here is derived from an EMBL/GenBank/DDBJ whole genome shotgun (WGS) entry which is preliminary data.</text>
</comment>
<protein>
    <submittedName>
        <fullName evidence="2">Uncharacterized protein</fullName>
    </submittedName>
</protein>
<evidence type="ECO:0000256" key="1">
    <source>
        <dbReference type="SAM" id="MobiDB-lite"/>
    </source>
</evidence>
<keyword evidence="3" id="KW-1185">Reference proteome</keyword>
<gene>
    <name evidence="2" type="ORF">QYE76_015961</name>
</gene>
<dbReference type="EMBL" id="JAUUTY010000001">
    <property type="protein sequence ID" value="KAK1699264.1"/>
    <property type="molecule type" value="Genomic_DNA"/>
</dbReference>
<evidence type="ECO:0000313" key="2">
    <source>
        <dbReference type="EMBL" id="KAK1699264.1"/>
    </source>
</evidence>
<dbReference type="Proteomes" id="UP001231189">
    <property type="component" value="Unassembled WGS sequence"/>
</dbReference>
<name>A0AAD8U7I1_LOLMU</name>
<organism evidence="2 3">
    <name type="scientific">Lolium multiflorum</name>
    <name type="common">Italian ryegrass</name>
    <name type="synonym">Lolium perenne subsp. multiflorum</name>
    <dbReference type="NCBI Taxonomy" id="4521"/>
    <lineage>
        <taxon>Eukaryota</taxon>
        <taxon>Viridiplantae</taxon>
        <taxon>Streptophyta</taxon>
        <taxon>Embryophyta</taxon>
        <taxon>Tracheophyta</taxon>
        <taxon>Spermatophyta</taxon>
        <taxon>Magnoliopsida</taxon>
        <taxon>Liliopsida</taxon>
        <taxon>Poales</taxon>
        <taxon>Poaceae</taxon>
        <taxon>BOP clade</taxon>
        <taxon>Pooideae</taxon>
        <taxon>Poodae</taxon>
        <taxon>Poeae</taxon>
        <taxon>Poeae Chloroplast Group 2 (Poeae type)</taxon>
        <taxon>Loliodinae</taxon>
        <taxon>Loliinae</taxon>
        <taxon>Lolium</taxon>
    </lineage>
</organism>